<feature type="region of interest" description="Disordered" evidence="2">
    <location>
        <begin position="32"/>
        <end position="96"/>
    </location>
</feature>
<sequence length="473" mass="52538">MAFAQAALNTKWRALLIAYEFYLLKPFSFSPSPPPPLHRSPSSTPLPPRHRPQPQRQLPAPSAIYSPTSPDGDPSTRHLPRPRRRARRPNHFLPFAPRRDARLESSAYPSAAAGEEIGVHLYARRDADRDRRSVSTRPSRPGSCRAWRCLRAGPTARSALAAQVTQFACGGFAARMLRPRHAMCDGAGATKFLCAVARLARGLGGPPVDPVWDRSTLLGPRKPPRVELPRFNEIFDFDERVASRGPYDAASRSGARMARECFHVSNTCAERLRNRLVDESPTGSRLTTFEALSAFIWRARVRTTGTGSNNEIVKMVYSMNISKILNPPLPAGYWGNVCVPAYVRLTAGELAEQPLSKTAVLIRESKRDVTDEYVRSYIDFQELNYARGITAGGSVAAFTDWRRLGHSDVDFGWGGPVDVLPLSWKLLGSVETCFFLPYGATDERKDEGFRVLVSLPEKLLPSFKVEMETLSCS</sequence>
<reference evidence="3" key="1">
    <citation type="journal article" date="2015" name="Nat. Genet.">
        <title>The pineapple genome and the evolution of CAM photosynthesis.</title>
        <authorList>
            <person name="Ming R."/>
            <person name="VanBuren R."/>
            <person name="Wai C.M."/>
            <person name="Tang H."/>
            <person name="Schatz M.C."/>
            <person name="Bowers J.E."/>
            <person name="Lyons E."/>
            <person name="Wang M.L."/>
            <person name="Chen J."/>
            <person name="Biggers E."/>
            <person name="Zhang J."/>
            <person name="Huang L."/>
            <person name="Zhang L."/>
            <person name="Miao W."/>
            <person name="Zhang J."/>
            <person name="Ye Z."/>
            <person name="Miao C."/>
            <person name="Lin Z."/>
            <person name="Wang H."/>
            <person name="Zhou H."/>
            <person name="Yim W.C."/>
            <person name="Priest H.D."/>
            <person name="Zheng C."/>
            <person name="Woodhouse M."/>
            <person name="Edger P.P."/>
            <person name="Guyot R."/>
            <person name="Guo H.B."/>
            <person name="Guo H."/>
            <person name="Zheng G."/>
            <person name="Singh R."/>
            <person name="Sharma A."/>
            <person name="Min X."/>
            <person name="Zheng Y."/>
            <person name="Lee H."/>
            <person name="Gurtowski J."/>
            <person name="Sedlazeck F.J."/>
            <person name="Harkess A."/>
            <person name="McKain M.R."/>
            <person name="Liao Z."/>
            <person name="Fang J."/>
            <person name="Liu J."/>
            <person name="Zhang X."/>
            <person name="Zhang Q."/>
            <person name="Hu W."/>
            <person name="Qin Y."/>
            <person name="Wang K."/>
            <person name="Chen L.Y."/>
            <person name="Shirley N."/>
            <person name="Lin Y.R."/>
            <person name="Liu L.Y."/>
            <person name="Hernandez A.G."/>
            <person name="Wright C.L."/>
            <person name="Bulone V."/>
            <person name="Tuskan G.A."/>
            <person name="Heath K."/>
            <person name="Zee F."/>
            <person name="Moore P.H."/>
            <person name="Sunkar R."/>
            <person name="Leebens-Mack J.H."/>
            <person name="Mockler T."/>
            <person name="Bennetzen J.L."/>
            <person name="Freeling M."/>
            <person name="Sankoff D."/>
            <person name="Paterson A.H."/>
            <person name="Zhu X."/>
            <person name="Yang X."/>
            <person name="Smith J.A."/>
            <person name="Cushman J.C."/>
            <person name="Paull R.E."/>
            <person name="Yu Q."/>
        </authorList>
    </citation>
    <scope>NUCLEOTIDE SEQUENCE [LARGE SCALE GENOMIC DNA]</scope>
    <source>
        <strain evidence="3">cv. F153</strain>
    </source>
</reference>
<dbReference type="RefSeq" id="XP_020100288.1">
    <property type="nucleotide sequence ID" value="XM_020244699.1"/>
</dbReference>
<protein>
    <submittedName>
        <fullName evidence="4">LOW QUALITY PROTEIN: 3'-N-debenzoyl-2'-deoxytaxol N-benzoyltransferase-like</fullName>
    </submittedName>
</protein>
<dbReference type="PANTHER" id="PTHR31147:SF33">
    <property type="entry name" value="N-HYDROXYCINNAMOYL_BENZOYLTRANSFERASE, PUTATIVE-RELATED"/>
    <property type="match status" value="1"/>
</dbReference>
<dbReference type="InterPro" id="IPR050898">
    <property type="entry name" value="Plant_acyltransferase"/>
</dbReference>
<feature type="compositionally biased region" description="Basic residues" evidence="2">
    <location>
        <begin position="78"/>
        <end position="90"/>
    </location>
</feature>
<dbReference type="OrthoDB" id="671439at2759"/>
<evidence type="ECO:0000256" key="1">
    <source>
        <dbReference type="ARBA" id="ARBA00009861"/>
    </source>
</evidence>
<dbReference type="Pfam" id="PF02458">
    <property type="entry name" value="Transferase"/>
    <property type="match status" value="1"/>
</dbReference>
<accession>A0A6P5G3I9</accession>
<dbReference type="Proteomes" id="UP000515123">
    <property type="component" value="Linkage group 12"/>
</dbReference>
<comment type="similarity">
    <text evidence="1">Belongs to the plant acyltransferase family.</text>
</comment>
<dbReference type="Gene3D" id="3.30.559.10">
    <property type="entry name" value="Chloramphenicol acetyltransferase-like domain"/>
    <property type="match status" value="2"/>
</dbReference>
<reference evidence="4" key="2">
    <citation type="submission" date="2025-08" db="UniProtKB">
        <authorList>
            <consortium name="RefSeq"/>
        </authorList>
    </citation>
    <scope>IDENTIFICATION</scope>
    <source>
        <tissue evidence="4">Leaf</tissue>
    </source>
</reference>
<organism evidence="3 4">
    <name type="scientific">Ananas comosus</name>
    <name type="common">Pineapple</name>
    <name type="synonym">Ananas ananas</name>
    <dbReference type="NCBI Taxonomy" id="4615"/>
    <lineage>
        <taxon>Eukaryota</taxon>
        <taxon>Viridiplantae</taxon>
        <taxon>Streptophyta</taxon>
        <taxon>Embryophyta</taxon>
        <taxon>Tracheophyta</taxon>
        <taxon>Spermatophyta</taxon>
        <taxon>Magnoliopsida</taxon>
        <taxon>Liliopsida</taxon>
        <taxon>Poales</taxon>
        <taxon>Bromeliaceae</taxon>
        <taxon>Bromelioideae</taxon>
        <taxon>Ananas</taxon>
    </lineage>
</organism>
<dbReference type="PANTHER" id="PTHR31147">
    <property type="entry name" value="ACYL TRANSFERASE 4"/>
    <property type="match status" value="1"/>
</dbReference>
<keyword evidence="3" id="KW-1185">Reference proteome</keyword>
<evidence type="ECO:0000313" key="3">
    <source>
        <dbReference type="Proteomes" id="UP000515123"/>
    </source>
</evidence>
<name>A0A6P5G3I9_ANACO</name>
<dbReference type="InterPro" id="IPR023213">
    <property type="entry name" value="CAT-like_dom_sf"/>
</dbReference>
<gene>
    <name evidence="4" type="primary">LOC109718453</name>
</gene>
<evidence type="ECO:0000256" key="2">
    <source>
        <dbReference type="SAM" id="MobiDB-lite"/>
    </source>
</evidence>
<evidence type="ECO:0000313" key="4">
    <source>
        <dbReference type="RefSeq" id="XP_020100288.1"/>
    </source>
</evidence>
<dbReference type="GeneID" id="109718453"/>
<proteinExistence type="inferred from homology"/>
<dbReference type="AlphaFoldDB" id="A0A6P5G3I9"/>